<comment type="caution">
    <text evidence="4">The sequence shown here is derived from an EMBL/GenBank/DDBJ whole genome shotgun (WGS) entry which is preliminary data.</text>
</comment>
<accession>A0A9Q0YLD5</accession>
<evidence type="ECO:0000256" key="3">
    <source>
        <dbReference type="SAM" id="MobiDB-lite"/>
    </source>
</evidence>
<dbReference type="InterPro" id="IPR026755">
    <property type="entry name" value="Fam221a/b"/>
</dbReference>
<feature type="region of interest" description="Disordered" evidence="3">
    <location>
        <begin position="280"/>
        <end position="309"/>
    </location>
</feature>
<keyword evidence="5" id="KW-1185">Reference proteome</keyword>
<dbReference type="OrthoDB" id="310364at2759"/>
<reference evidence="4" key="1">
    <citation type="submission" date="2021-10" db="EMBL/GenBank/DDBJ databases">
        <title>Tropical sea cucumber genome reveals ecological adaptation and Cuvierian tubules defense mechanism.</title>
        <authorList>
            <person name="Chen T."/>
        </authorList>
    </citation>
    <scope>NUCLEOTIDE SEQUENCE</scope>
    <source>
        <strain evidence="4">Nanhai2018</strain>
        <tissue evidence="4">Muscle</tissue>
    </source>
</reference>
<sequence>MGDQYNLKFGPGSAEAVDAYLEYHRIVGDDDNGKLFTPEEYADYKKNVLPARLKNRLFVSWTSPNGMDCKLIGPETPCFCQHRYKQHKTDFQVLPTKRPIHLPCKVKSCHCSTYEFVPLNGSQSVRCQCKHTSEDHEEAEGHLCKKCKGKCGSFRSPFTCTCGQPAYLHQTIVETKEERLARGHPVGQDVPYAAMGGLTGFSSLAEAYLRLDDSGIGAPDESFLSQPVTTSDHPFLRMHTRDGGFSDEDVLSHGMQAVQLTGSNRDMDYYEQRYQARLREERQRARGSAPSKKKAISKGSTMKQGPPAR</sequence>
<dbReference type="EMBL" id="JAIZAY010000018">
    <property type="protein sequence ID" value="KAJ8024683.1"/>
    <property type="molecule type" value="Genomic_DNA"/>
</dbReference>
<comment type="similarity">
    <text evidence="1">Belongs to the FAM221 family.</text>
</comment>
<evidence type="ECO:0000313" key="5">
    <source>
        <dbReference type="Proteomes" id="UP001152320"/>
    </source>
</evidence>
<name>A0A9Q0YLD5_HOLLE</name>
<evidence type="ECO:0000313" key="4">
    <source>
        <dbReference type="EMBL" id="KAJ8024683.1"/>
    </source>
</evidence>
<organism evidence="4 5">
    <name type="scientific">Holothuria leucospilota</name>
    <name type="common">Black long sea cucumber</name>
    <name type="synonym">Mertensiothuria leucospilota</name>
    <dbReference type="NCBI Taxonomy" id="206669"/>
    <lineage>
        <taxon>Eukaryota</taxon>
        <taxon>Metazoa</taxon>
        <taxon>Echinodermata</taxon>
        <taxon>Eleutherozoa</taxon>
        <taxon>Echinozoa</taxon>
        <taxon>Holothuroidea</taxon>
        <taxon>Aspidochirotacea</taxon>
        <taxon>Aspidochirotida</taxon>
        <taxon>Holothuriidae</taxon>
        <taxon>Holothuria</taxon>
    </lineage>
</organism>
<dbReference type="Pfam" id="PF14753">
    <property type="entry name" value="FAM221"/>
    <property type="match status" value="1"/>
</dbReference>
<proteinExistence type="inferred from homology"/>
<dbReference type="AlphaFoldDB" id="A0A9Q0YLD5"/>
<gene>
    <name evidence="4" type="ORF">HOLleu_34656</name>
</gene>
<dbReference type="PANTHER" id="PTHR31214">
    <property type="entry name" value="PROTEIN FAM221A-RELATED"/>
    <property type="match status" value="1"/>
</dbReference>
<protein>
    <recommendedName>
        <fullName evidence="2">Protein FAM221A</fullName>
    </recommendedName>
</protein>
<dbReference type="PANTHER" id="PTHR31214:SF2">
    <property type="entry name" value="PROTEIN FAM221A"/>
    <property type="match status" value="1"/>
</dbReference>
<evidence type="ECO:0000256" key="1">
    <source>
        <dbReference type="ARBA" id="ARBA00011026"/>
    </source>
</evidence>
<dbReference type="Proteomes" id="UP001152320">
    <property type="component" value="Chromosome 18"/>
</dbReference>
<evidence type="ECO:0000256" key="2">
    <source>
        <dbReference type="ARBA" id="ARBA00039630"/>
    </source>
</evidence>